<dbReference type="PROSITE" id="PS50203">
    <property type="entry name" value="CALPAIN_CAT"/>
    <property type="match status" value="1"/>
</dbReference>
<feature type="domain" description="Calpain catalytic" evidence="11">
    <location>
        <begin position="77"/>
        <end position="369"/>
    </location>
</feature>
<evidence type="ECO:0000256" key="7">
    <source>
        <dbReference type="ARBA" id="ARBA00022837"/>
    </source>
</evidence>
<dbReference type="SUPFAM" id="SSF54001">
    <property type="entry name" value="Cysteine proteinases"/>
    <property type="match status" value="1"/>
</dbReference>
<evidence type="ECO:0000256" key="2">
    <source>
        <dbReference type="ARBA" id="ARBA00022670"/>
    </source>
</evidence>
<dbReference type="InterPro" id="IPR018247">
    <property type="entry name" value="EF_Hand_1_Ca_BS"/>
</dbReference>
<feature type="domain" description="EF-hand" evidence="12">
    <location>
        <begin position="612"/>
        <end position="639"/>
    </location>
</feature>
<keyword evidence="3 10" id="KW-0479">Metal-binding</keyword>
<dbReference type="GO" id="GO:0005509">
    <property type="term" value="F:calcium ion binding"/>
    <property type="evidence" value="ECO:0007669"/>
    <property type="project" value="UniProtKB-UniRule"/>
</dbReference>
<evidence type="ECO:0000256" key="9">
    <source>
        <dbReference type="PROSITE-ProRule" id="PRU00239"/>
    </source>
</evidence>
<dbReference type="SMART" id="SM00720">
    <property type="entry name" value="calpain_III"/>
    <property type="match status" value="1"/>
</dbReference>
<evidence type="ECO:0000259" key="11">
    <source>
        <dbReference type="PROSITE" id="PS50203"/>
    </source>
</evidence>
<keyword evidence="6 9" id="KW-0788">Thiol protease</keyword>
<evidence type="ECO:0000256" key="8">
    <source>
        <dbReference type="PIRSR" id="PIRSR622684-1"/>
    </source>
</evidence>
<comment type="catalytic activity">
    <reaction evidence="10">
        <text>Broad endopeptidase activity.</text>
        <dbReference type="EC" id="3.4.22.54"/>
    </reaction>
</comment>
<comment type="function">
    <text evidence="10">Calcium-regulated non-lysosomal thiol-protease.</text>
</comment>
<dbReference type="SUPFAM" id="SSF49758">
    <property type="entry name" value="Calpain large subunit, middle domain (domain III)"/>
    <property type="match status" value="1"/>
</dbReference>
<accession>A0A3B4H872</accession>
<dbReference type="SMART" id="SM00054">
    <property type="entry name" value="EFh"/>
    <property type="match status" value="3"/>
</dbReference>
<dbReference type="SMART" id="SM00230">
    <property type="entry name" value="CysPc"/>
    <property type="match status" value="1"/>
</dbReference>
<dbReference type="PROSITE" id="PS00139">
    <property type="entry name" value="THIOL_PROTEASE_CYS"/>
    <property type="match status" value="1"/>
</dbReference>
<sequence>MGDEKQDGKVLLVEETKVKVLYETETSLQLDTKAEYPNAGSNSIYSAILSRNEAVKDAKRLKTFLELRDKYVEKNVMFEDPLFPADDSSLFYSRKPSMKIEWKRPSEICENPQFIIDGANRTDICQGELGDCWLLAAIACLTLNEKLLYRVISPDQSFTENYAGIFHFQFWRYGEWIDVVVDDRIPTCNNQLVFTKSFRKNEFWSALLEKAYAKLHGSYEALKGGNTLEAMEDFTGGVTEYFELSDDPTELYKIMKNALERGSLMGCSIDVCSELESRTEQGLVRGHAYSIISLEEVSKDTRIRLIRLRNPWGFVLWKGPWSANSKEWSTISAADRENLKKQTIEASEFWMSFADFKKNFSKLEMCNLTPDTLQGDERNTWTVSVHEGRWVRGSSAGGCRNFPDTFWTNPQYRLQLYEEDDDPDDEQVACTVVVALMQKGRRMQRHQGAKFLTIGFSIYEVMCGQNQHLQKDFFLYTASKAKCKSYINLREVTERFCLPPGEYVIIPTIFKPHEEGEFILRQKLLQPEETDEEKQFGAIYQQIAGDDMQICANELKTILKNVLSKHNNIKSEGFSLETCRSMIALMDTDGTGKLNLQEFKHLWKKIKDWQLIFKRYDKDKTWSISSFEMRNAVNDAGFQLNKQLYDIIAMRYADERLNIDFDSYICCFVRLEGMFRAFSAFDKDGDGIIKLNVLEWLQLTMYS</sequence>
<comment type="subunit">
    <text evidence="10">Homodimer.</text>
</comment>
<comment type="similarity">
    <text evidence="1 10">Belongs to the peptidase C2 family.</text>
</comment>
<dbReference type="Gene3D" id="2.60.120.380">
    <property type="match status" value="1"/>
</dbReference>
<dbReference type="GO" id="GO:0043066">
    <property type="term" value="P:negative regulation of apoptotic process"/>
    <property type="evidence" value="ECO:0007669"/>
    <property type="project" value="TreeGrafter"/>
</dbReference>
<dbReference type="Pfam" id="PF00648">
    <property type="entry name" value="Peptidase_C2"/>
    <property type="match status" value="1"/>
</dbReference>
<dbReference type="InterPro" id="IPR011992">
    <property type="entry name" value="EF-hand-dom_pair"/>
</dbReference>
<dbReference type="InterPro" id="IPR001300">
    <property type="entry name" value="Peptidase_C2_calpain_cat"/>
</dbReference>
<dbReference type="CDD" id="cd00044">
    <property type="entry name" value="CysPc"/>
    <property type="match status" value="1"/>
</dbReference>
<gene>
    <name evidence="13" type="primary">CAPN3</name>
</gene>
<dbReference type="InterPro" id="IPR033883">
    <property type="entry name" value="C2_III"/>
</dbReference>
<dbReference type="PRINTS" id="PR00704">
    <property type="entry name" value="CALPAIN"/>
</dbReference>
<dbReference type="PROSITE" id="PS50222">
    <property type="entry name" value="EF_HAND_2"/>
    <property type="match status" value="3"/>
</dbReference>
<evidence type="ECO:0000256" key="10">
    <source>
        <dbReference type="RuleBase" id="RU367132"/>
    </source>
</evidence>
<keyword evidence="5 9" id="KW-0378">Hydrolase</keyword>
<feature type="active site" evidence="8 9">
    <location>
        <position position="287"/>
    </location>
</feature>
<dbReference type="EC" id="3.4.22.54" evidence="10"/>
<feature type="active site" evidence="8 9">
    <location>
        <position position="132"/>
    </location>
</feature>
<evidence type="ECO:0000256" key="3">
    <source>
        <dbReference type="ARBA" id="ARBA00022723"/>
    </source>
</evidence>
<dbReference type="FunFam" id="3.90.70.10:FF:000001">
    <property type="entry name" value="Calpain-1 catalytic subunit"/>
    <property type="match status" value="1"/>
</dbReference>
<dbReference type="InterPro" id="IPR002048">
    <property type="entry name" value="EF_hand_dom"/>
</dbReference>
<keyword evidence="7 10" id="KW-0106">Calcium</keyword>
<evidence type="ECO:0000256" key="6">
    <source>
        <dbReference type="ARBA" id="ARBA00022807"/>
    </source>
</evidence>
<feature type="active site" evidence="8 9">
    <location>
        <position position="310"/>
    </location>
</feature>
<dbReference type="GO" id="GO:0005737">
    <property type="term" value="C:cytoplasm"/>
    <property type="evidence" value="ECO:0007669"/>
    <property type="project" value="UniProtKB-SubCell"/>
</dbReference>
<dbReference type="PANTHER" id="PTHR10183">
    <property type="entry name" value="CALPAIN"/>
    <property type="match status" value="1"/>
</dbReference>
<dbReference type="Gene3D" id="1.10.238.10">
    <property type="entry name" value="EF-hand"/>
    <property type="match status" value="1"/>
</dbReference>
<protein>
    <recommendedName>
        <fullName evidence="10">Calpain-3</fullName>
        <ecNumber evidence="10">3.4.22.54</ecNumber>
    </recommendedName>
</protein>
<dbReference type="Pfam" id="PF00036">
    <property type="entry name" value="EF-hand_1"/>
    <property type="match status" value="1"/>
</dbReference>
<dbReference type="GeneTree" id="ENSGT00940000156092"/>
<dbReference type="InterPro" id="IPR022682">
    <property type="entry name" value="Calpain_domain_III"/>
</dbReference>
<dbReference type="SUPFAM" id="SSF47473">
    <property type="entry name" value="EF-hand"/>
    <property type="match status" value="1"/>
</dbReference>
<comment type="subcellular location">
    <subcellularLocation>
        <location evidence="10">Cytoplasm</location>
    </subcellularLocation>
</comment>
<dbReference type="InterPro" id="IPR022683">
    <property type="entry name" value="Calpain_III"/>
</dbReference>
<dbReference type="GO" id="GO:0004198">
    <property type="term" value="F:calcium-dependent cysteine-type endopeptidase activity"/>
    <property type="evidence" value="ECO:0007669"/>
    <property type="project" value="UniProtKB-UniRule"/>
</dbReference>
<feature type="domain" description="EF-hand" evidence="12">
    <location>
        <begin position="574"/>
        <end position="609"/>
    </location>
</feature>
<dbReference type="InterPro" id="IPR022684">
    <property type="entry name" value="Calpain_cysteine_protease"/>
</dbReference>
<dbReference type="CDD" id="cd00214">
    <property type="entry name" value="Calpain_III"/>
    <property type="match status" value="1"/>
</dbReference>
<dbReference type="PANTHER" id="PTHR10183:SF329">
    <property type="entry name" value="CALPAIN-3"/>
    <property type="match status" value="1"/>
</dbReference>
<dbReference type="FunFam" id="1.10.238.10:FF:000065">
    <property type="entry name" value="calpain-3 isoform X1"/>
    <property type="match status" value="1"/>
</dbReference>
<keyword evidence="10" id="KW-0963">Cytoplasm</keyword>
<evidence type="ECO:0000256" key="4">
    <source>
        <dbReference type="ARBA" id="ARBA00022737"/>
    </source>
</evidence>
<dbReference type="GO" id="GO:0006508">
    <property type="term" value="P:proteolysis"/>
    <property type="evidence" value="ECO:0007669"/>
    <property type="project" value="UniProtKB-UniRule"/>
</dbReference>
<dbReference type="Pfam" id="PF01067">
    <property type="entry name" value="Calpain_III"/>
    <property type="match status" value="1"/>
</dbReference>
<name>A0A3B4H872_9CICH</name>
<dbReference type="AlphaFoldDB" id="A0A3B4H872"/>
<keyword evidence="4" id="KW-0677">Repeat</keyword>
<dbReference type="InterPro" id="IPR038765">
    <property type="entry name" value="Papain-like_cys_pep_sf"/>
</dbReference>
<reference evidence="13" key="1">
    <citation type="submission" date="2023-09" db="UniProtKB">
        <authorList>
            <consortium name="Ensembl"/>
        </authorList>
    </citation>
    <scope>IDENTIFICATION</scope>
</reference>
<dbReference type="Gene3D" id="3.90.70.10">
    <property type="entry name" value="Cysteine proteinases"/>
    <property type="match status" value="1"/>
</dbReference>
<dbReference type="FunFam" id="2.60.120.380:FF:000002">
    <property type="entry name" value="calpain-3 isoform X1"/>
    <property type="match status" value="1"/>
</dbReference>
<feature type="domain" description="EF-hand" evidence="12">
    <location>
        <begin position="669"/>
        <end position="703"/>
    </location>
</feature>
<keyword evidence="2 9" id="KW-0645">Protease</keyword>
<evidence type="ECO:0000256" key="5">
    <source>
        <dbReference type="ARBA" id="ARBA00022801"/>
    </source>
</evidence>
<evidence type="ECO:0000313" key="13">
    <source>
        <dbReference type="Ensembl" id="ENSPNYP00000030604.1"/>
    </source>
</evidence>
<proteinExistence type="inferred from homology"/>
<dbReference type="InterPro" id="IPR036213">
    <property type="entry name" value="Calpain_III_sf"/>
</dbReference>
<dbReference type="PROSITE" id="PS00018">
    <property type="entry name" value="EF_HAND_1"/>
    <property type="match status" value="1"/>
</dbReference>
<dbReference type="InterPro" id="IPR000169">
    <property type="entry name" value="Pept_cys_AS"/>
</dbReference>
<evidence type="ECO:0000259" key="12">
    <source>
        <dbReference type="PROSITE" id="PS50222"/>
    </source>
</evidence>
<evidence type="ECO:0000256" key="1">
    <source>
        <dbReference type="ARBA" id="ARBA00007623"/>
    </source>
</evidence>
<dbReference type="Ensembl" id="ENSPNYT00000031348.1">
    <property type="protein sequence ID" value="ENSPNYP00000030604.1"/>
    <property type="gene ID" value="ENSPNYG00000023051.1"/>
</dbReference>
<organism evidence="13">
    <name type="scientific">Pundamilia nyererei</name>
    <dbReference type="NCBI Taxonomy" id="303518"/>
    <lineage>
        <taxon>Eukaryota</taxon>
        <taxon>Metazoa</taxon>
        <taxon>Chordata</taxon>
        <taxon>Craniata</taxon>
        <taxon>Vertebrata</taxon>
        <taxon>Euteleostomi</taxon>
        <taxon>Actinopterygii</taxon>
        <taxon>Neopterygii</taxon>
        <taxon>Teleostei</taxon>
        <taxon>Neoteleostei</taxon>
        <taxon>Acanthomorphata</taxon>
        <taxon>Ovalentaria</taxon>
        <taxon>Cichlomorphae</taxon>
        <taxon>Cichliformes</taxon>
        <taxon>Cichlidae</taxon>
        <taxon>African cichlids</taxon>
        <taxon>Pseudocrenilabrinae</taxon>
        <taxon>Haplochromini</taxon>
        <taxon>Pundamilia</taxon>
    </lineage>
</organism>